<organism evidence="1 2">
    <name type="scientific">Microbacterium nanhaiense</name>
    <dbReference type="NCBI Taxonomy" id="1301026"/>
    <lineage>
        <taxon>Bacteria</taxon>
        <taxon>Bacillati</taxon>
        <taxon>Actinomycetota</taxon>
        <taxon>Actinomycetes</taxon>
        <taxon>Micrococcales</taxon>
        <taxon>Microbacteriaceae</taxon>
        <taxon>Microbacterium</taxon>
    </lineage>
</organism>
<accession>A0ABQ2MYK8</accession>
<dbReference type="EMBL" id="BMMQ01000001">
    <property type="protein sequence ID" value="GGO59880.1"/>
    <property type="molecule type" value="Genomic_DNA"/>
</dbReference>
<reference evidence="2" key="1">
    <citation type="journal article" date="2019" name="Int. J. Syst. Evol. Microbiol.">
        <title>The Global Catalogue of Microorganisms (GCM) 10K type strain sequencing project: providing services to taxonomists for standard genome sequencing and annotation.</title>
        <authorList>
            <consortium name="The Broad Institute Genomics Platform"/>
            <consortium name="The Broad Institute Genome Sequencing Center for Infectious Disease"/>
            <person name="Wu L."/>
            <person name="Ma J."/>
        </authorList>
    </citation>
    <scope>NUCLEOTIDE SEQUENCE [LARGE SCALE GENOMIC DNA]</scope>
    <source>
        <strain evidence="2">CGMCC 4.7181</strain>
    </source>
</reference>
<keyword evidence="2" id="KW-1185">Reference proteome</keyword>
<protein>
    <submittedName>
        <fullName evidence="1">Uncharacterized protein</fullName>
    </submittedName>
</protein>
<sequence>MLTVDQSNAVSDLTAVASFYYFPGVTEEIKGYDLASQVERCIEAVPNSEQHRLRPLVTAAIIDPTNNRTSLFEYLAEHTEDEIPDDVDRVVAR</sequence>
<dbReference type="Proteomes" id="UP000638043">
    <property type="component" value="Unassembled WGS sequence"/>
</dbReference>
<gene>
    <name evidence="1" type="ORF">GCM10010910_03910</name>
</gene>
<evidence type="ECO:0000313" key="2">
    <source>
        <dbReference type="Proteomes" id="UP000638043"/>
    </source>
</evidence>
<evidence type="ECO:0000313" key="1">
    <source>
        <dbReference type="EMBL" id="GGO59880.1"/>
    </source>
</evidence>
<proteinExistence type="predicted"/>
<dbReference type="RefSeq" id="WP_188699712.1">
    <property type="nucleotide sequence ID" value="NZ_BMMQ01000001.1"/>
</dbReference>
<comment type="caution">
    <text evidence="1">The sequence shown here is derived from an EMBL/GenBank/DDBJ whole genome shotgun (WGS) entry which is preliminary data.</text>
</comment>
<name>A0ABQ2MYK8_9MICO</name>